<evidence type="ECO:0000313" key="3">
    <source>
        <dbReference type="Proteomes" id="UP000824120"/>
    </source>
</evidence>
<dbReference type="AlphaFoldDB" id="A0A9J5VZD2"/>
<comment type="caution">
    <text evidence="2">The sequence shown here is derived from an EMBL/GenBank/DDBJ whole genome shotgun (WGS) entry which is preliminary data.</text>
</comment>
<feature type="region of interest" description="Disordered" evidence="1">
    <location>
        <begin position="88"/>
        <end position="112"/>
    </location>
</feature>
<dbReference type="EMBL" id="JACXVP010000172">
    <property type="protein sequence ID" value="KAG5568302.1"/>
    <property type="molecule type" value="Genomic_DNA"/>
</dbReference>
<accession>A0A9J5VZD2</accession>
<name>A0A9J5VZD2_SOLCO</name>
<evidence type="ECO:0000313" key="2">
    <source>
        <dbReference type="EMBL" id="KAG5568302.1"/>
    </source>
</evidence>
<proteinExistence type="predicted"/>
<protein>
    <submittedName>
        <fullName evidence="2">Uncharacterized protein</fullName>
    </submittedName>
</protein>
<evidence type="ECO:0000256" key="1">
    <source>
        <dbReference type="SAM" id="MobiDB-lite"/>
    </source>
</evidence>
<gene>
    <name evidence="2" type="ORF">H5410_064683</name>
</gene>
<dbReference type="Proteomes" id="UP000824120">
    <property type="component" value="Unassembled WGS sequence"/>
</dbReference>
<feature type="compositionally biased region" description="Low complexity" evidence="1">
    <location>
        <begin position="88"/>
        <end position="99"/>
    </location>
</feature>
<reference evidence="2" key="1">
    <citation type="submission" date="2020-09" db="EMBL/GenBank/DDBJ databases">
        <title>De no assembly of potato wild relative species, Solanum commersonii.</title>
        <authorList>
            <person name="Cho K."/>
        </authorList>
    </citation>
    <scope>NUCLEOTIDE SEQUENCE</scope>
    <source>
        <strain evidence="2">LZ3.2</strain>
        <tissue evidence="2">Leaf</tissue>
    </source>
</reference>
<sequence>MSSSGLLQHEQFIGSTPKFLIFSFVGSFALNALHMRNDTLKGIENKAEKIGTLANVKVESYSPSLFEKKNMELIMNVASTSSVAAAAPATGEDAATAPTEECDDEPMFSLFD</sequence>
<organism evidence="2 3">
    <name type="scientific">Solanum commersonii</name>
    <name type="common">Commerson's wild potato</name>
    <name type="synonym">Commerson's nightshade</name>
    <dbReference type="NCBI Taxonomy" id="4109"/>
    <lineage>
        <taxon>Eukaryota</taxon>
        <taxon>Viridiplantae</taxon>
        <taxon>Streptophyta</taxon>
        <taxon>Embryophyta</taxon>
        <taxon>Tracheophyta</taxon>
        <taxon>Spermatophyta</taxon>
        <taxon>Magnoliopsida</taxon>
        <taxon>eudicotyledons</taxon>
        <taxon>Gunneridae</taxon>
        <taxon>Pentapetalae</taxon>
        <taxon>asterids</taxon>
        <taxon>lamiids</taxon>
        <taxon>Solanales</taxon>
        <taxon>Solanaceae</taxon>
        <taxon>Solanoideae</taxon>
        <taxon>Solaneae</taxon>
        <taxon>Solanum</taxon>
    </lineage>
</organism>
<keyword evidence="3" id="KW-1185">Reference proteome</keyword>